<dbReference type="InterPro" id="IPR039421">
    <property type="entry name" value="Type_1_exporter"/>
</dbReference>
<dbReference type="InterPro" id="IPR003593">
    <property type="entry name" value="AAA+_ATPase"/>
</dbReference>
<dbReference type="Gene3D" id="1.20.1560.10">
    <property type="entry name" value="ABC transporter type 1, transmembrane domain"/>
    <property type="match status" value="1"/>
</dbReference>
<dbReference type="PROSITE" id="PS00211">
    <property type="entry name" value="ABC_TRANSPORTER_1"/>
    <property type="match status" value="1"/>
</dbReference>
<feature type="domain" description="ABC transporter" evidence="10">
    <location>
        <begin position="473"/>
        <end position="688"/>
    </location>
</feature>
<evidence type="ECO:0000256" key="3">
    <source>
        <dbReference type="ARBA" id="ARBA00022475"/>
    </source>
</evidence>
<dbReference type="GO" id="GO:0140359">
    <property type="term" value="F:ABC-type transporter activity"/>
    <property type="evidence" value="ECO:0007669"/>
    <property type="project" value="InterPro"/>
</dbReference>
<dbReference type="PANTHER" id="PTHR24221">
    <property type="entry name" value="ATP-BINDING CASSETTE SUB-FAMILY B"/>
    <property type="match status" value="1"/>
</dbReference>
<keyword evidence="8 9" id="KW-0472">Membrane</keyword>
<keyword evidence="5" id="KW-0547">Nucleotide-binding</keyword>
<reference evidence="13 14" key="1">
    <citation type="submission" date="2018-08" db="EMBL/GenBank/DDBJ databases">
        <title>The multiple taxonomic identification of Sphingomonas gilva.</title>
        <authorList>
            <person name="Zhu D."/>
            <person name="Zheng S."/>
        </authorList>
    </citation>
    <scope>NUCLEOTIDE SEQUENCE [LARGE SCALE GENOMIC DNA]</scope>
    <source>
        <strain evidence="13 14">ZDH117</strain>
    </source>
</reference>
<dbReference type="OrthoDB" id="9787557at2"/>
<dbReference type="CDD" id="cd18567">
    <property type="entry name" value="ABC_6TM_CvaB_RaxB_like"/>
    <property type="match status" value="1"/>
</dbReference>
<dbReference type="PROSITE" id="PS50893">
    <property type="entry name" value="ABC_TRANSPORTER_2"/>
    <property type="match status" value="1"/>
</dbReference>
<evidence type="ECO:0000259" key="10">
    <source>
        <dbReference type="PROSITE" id="PS50893"/>
    </source>
</evidence>
<name>A0A396RPS2_9SPHN</name>
<sequence length="688" mass="73240">MRVRHVRQTEIAECGLAALAMVAGANGLDIDLAALRHRFGVSARGTGLAEIMAAADALGLTPRAVKLPLDALGDLHLPAILHWDMNHFVVVERVSGGRALIHDPAVASQWLGEDELSRHFTGVALELRPAAGFAPGRERRRIGIGQLWSGVSGLKRALLQVVLLSLVLQAFILATPLLMQVAIDRVLPADDIGLLATLALGFAGFALINAAATGLRGLVLLHAGSALSFGISSNVARRLMRLPVDWFERRQIGDVLSRFQSVAPIQRALTEGAATALIDGMLALVTLAVMLGYSVRLTLIPLVAALVYLAVRLLLFPRERAAQDAAIAAAGSEQGMMVETLRGVATLRLFNRETLRHAAWSSRLMAATNARIRFMRIGIAQQTANALIFGFELIAVSVLAILLVIEGGFSIGMAFAYMVWKAQFTLGVAKLVDRGFEFRMLGLHLDRLSDIALTAEDSGFSEDAPPRALTGAIELKDVRFSYGPGLPQVLDGVSLSIPAGAHIAITGPSGGGKTTLARVILGLIAPASGSILIDGMPVAEFGHRNLRDQAGAVLQDDTLFAGSIAENIALYDSAPDPERIRAAAHAAAIDADIMAMPMRYETLVGDMGSALSGGQRQRILLARALYRRPRLLVIDEGTSHLDLDHEARISAAIASIGITRIVIAHRPDTLAAADRVYRLENGRLSATA</sequence>
<dbReference type="Proteomes" id="UP000266693">
    <property type="component" value="Unassembled WGS sequence"/>
</dbReference>
<evidence type="ECO:0000256" key="1">
    <source>
        <dbReference type="ARBA" id="ARBA00004651"/>
    </source>
</evidence>
<evidence type="ECO:0000256" key="6">
    <source>
        <dbReference type="ARBA" id="ARBA00022840"/>
    </source>
</evidence>
<keyword evidence="2" id="KW-0813">Transport</keyword>
<organism evidence="13 14">
    <name type="scientific">Sphingomonas gilva</name>
    <dbReference type="NCBI Taxonomy" id="2305907"/>
    <lineage>
        <taxon>Bacteria</taxon>
        <taxon>Pseudomonadati</taxon>
        <taxon>Pseudomonadota</taxon>
        <taxon>Alphaproteobacteria</taxon>
        <taxon>Sphingomonadales</taxon>
        <taxon>Sphingomonadaceae</taxon>
        <taxon>Sphingomonas</taxon>
    </lineage>
</organism>
<feature type="transmembrane region" description="Helical" evidence="9">
    <location>
        <begin position="191"/>
        <end position="212"/>
    </location>
</feature>
<dbReference type="InterPro" id="IPR003439">
    <property type="entry name" value="ABC_transporter-like_ATP-bd"/>
</dbReference>
<dbReference type="GO" id="GO:0005886">
    <property type="term" value="C:plasma membrane"/>
    <property type="evidence" value="ECO:0007669"/>
    <property type="project" value="UniProtKB-SubCell"/>
</dbReference>
<comment type="subcellular location">
    <subcellularLocation>
        <location evidence="1">Cell membrane</location>
        <topology evidence="1">Multi-pass membrane protein</topology>
    </subcellularLocation>
</comment>
<keyword evidence="4 9" id="KW-0812">Transmembrane</keyword>
<evidence type="ECO:0000256" key="7">
    <source>
        <dbReference type="ARBA" id="ARBA00022989"/>
    </source>
</evidence>
<feature type="transmembrane region" description="Helical" evidence="9">
    <location>
        <begin position="268"/>
        <end position="291"/>
    </location>
</feature>
<evidence type="ECO:0000259" key="11">
    <source>
        <dbReference type="PROSITE" id="PS50929"/>
    </source>
</evidence>
<dbReference type="PROSITE" id="PS50990">
    <property type="entry name" value="PEPTIDASE_C39"/>
    <property type="match status" value="1"/>
</dbReference>
<proteinExistence type="predicted"/>
<evidence type="ECO:0000256" key="8">
    <source>
        <dbReference type="ARBA" id="ARBA00023136"/>
    </source>
</evidence>
<feature type="transmembrane region" description="Helical" evidence="9">
    <location>
        <begin position="157"/>
        <end position="179"/>
    </location>
</feature>
<dbReference type="InterPro" id="IPR005074">
    <property type="entry name" value="Peptidase_C39"/>
</dbReference>
<dbReference type="SUPFAM" id="SSF90123">
    <property type="entry name" value="ABC transporter transmembrane region"/>
    <property type="match status" value="1"/>
</dbReference>
<feature type="transmembrane region" description="Helical" evidence="9">
    <location>
        <begin position="297"/>
        <end position="315"/>
    </location>
</feature>
<dbReference type="GO" id="GO:0016887">
    <property type="term" value="F:ATP hydrolysis activity"/>
    <property type="evidence" value="ECO:0007669"/>
    <property type="project" value="InterPro"/>
</dbReference>
<keyword evidence="3" id="KW-1003">Cell membrane</keyword>
<dbReference type="PROSITE" id="PS50929">
    <property type="entry name" value="ABC_TM1F"/>
    <property type="match status" value="1"/>
</dbReference>
<evidence type="ECO:0000256" key="2">
    <source>
        <dbReference type="ARBA" id="ARBA00022448"/>
    </source>
</evidence>
<dbReference type="Pfam" id="PF00664">
    <property type="entry name" value="ABC_membrane"/>
    <property type="match status" value="1"/>
</dbReference>
<comment type="caution">
    <text evidence="13">The sequence shown here is derived from an EMBL/GenBank/DDBJ whole genome shotgun (WGS) entry which is preliminary data.</text>
</comment>
<evidence type="ECO:0000256" key="9">
    <source>
        <dbReference type="SAM" id="Phobius"/>
    </source>
</evidence>
<keyword evidence="14" id="KW-1185">Reference proteome</keyword>
<dbReference type="GO" id="GO:0008233">
    <property type="term" value="F:peptidase activity"/>
    <property type="evidence" value="ECO:0007669"/>
    <property type="project" value="InterPro"/>
</dbReference>
<dbReference type="SMART" id="SM00382">
    <property type="entry name" value="AAA"/>
    <property type="match status" value="1"/>
</dbReference>
<dbReference type="Pfam" id="PF00005">
    <property type="entry name" value="ABC_tran"/>
    <property type="match status" value="1"/>
</dbReference>
<evidence type="ECO:0000313" key="14">
    <source>
        <dbReference type="Proteomes" id="UP000266693"/>
    </source>
</evidence>
<dbReference type="InterPro" id="IPR027417">
    <property type="entry name" value="P-loop_NTPase"/>
</dbReference>
<dbReference type="GO" id="GO:0005524">
    <property type="term" value="F:ATP binding"/>
    <property type="evidence" value="ECO:0007669"/>
    <property type="project" value="UniProtKB-KW"/>
</dbReference>
<dbReference type="Gene3D" id="3.40.50.300">
    <property type="entry name" value="P-loop containing nucleotide triphosphate hydrolases"/>
    <property type="match status" value="1"/>
</dbReference>
<dbReference type="GO" id="GO:0034040">
    <property type="term" value="F:ATPase-coupled lipid transmembrane transporter activity"/>
    <property type="evidence" value="ECO:0007669"/>
    <property type="project" value="TreeGrafter"/>
</dbReference>
<feature type="domain" description="Peptidase C39" evidence="12">
    <location>
        <begin position="8"/>
        <end position="127"/>
    </location>
</feature>
<dbReference type="FunFam" id="3.40.50.300:FF:000299">
    <property type="entry name" value="ABC transporter ATP-binding protein/permease"/>
    <property type="match status" value="1"/>
</dbReference>
<evidence type="ECO:0000256" key="4">
    <source>
        <dbReference type="ARBA" id="ARBA00022692"/>
    </source>
</evidence>
<dbReference type="AlphaFoldDB" id="A0A396RPS2"/>
<dbReference type="SUPFAM" id="SSF52540">
    <property type="entry name" value="P-loop containing nucleoside triphosphate hydrolases"/>
    <property type="match status" value="1"/>
</dbReference>
<dbReference type="PANTHER" id="PTHR24221:SF606">
    <property type="entry name" value="COLICIN V SECRETION-PROCESSING ATP-BINDING PROTEIN"/>
    <property type="match status" value="1"/>
</dbReference>
<dbReference type="RefSeq" id="WP_118863759.1">
    <property type="nucleotide sequence ID" value="NZ_QWLV01000002.1"/>
</dbReference>
<dbReference type="InterPro" id="IPR011527">
    <property type="entry name" value="ABC1_TM_dom"/>
</dbReference>
<evidence type="ECO:0000256" key="5">
    <source>
        <dbReference type="ARBA" id="ARBA00022741"/>
    </source>
</evidence>
<accession>A0A396RPS2</accession>
<dbReference type="EMBL" id="QWLV01000002">
    <property type="protein sequence ID" value="RHW18567.1"/>
    <property type="molecule type" value="Genomic_DNA"/>
</dbReference>
<dbReference type="InterPro" id="IPR036640">
    <property type="entry name" value="ABC1_TM_sf"/>
</dbReference>
<keyword evidence="7 9" id="KW-1133">Transmembrane helix</keyword>
<feature type="domain" description="ABC transmembrane type-1" evidence="11">
    <location>
        <begin position="161"/>
        <end position="418"/>
    </location>
</feature>
<dbReference type="InterPro" id="IPR017871">
    <property type="entry name" value="ABC_transporter-like_CS"/>
</dbReference>
<evidence type="ECO:0000313" key="13">
    <source>
        <dbReference type="EMBL" id="RHW18567.1"/>
    </source>
</evidence>
<feature type="transmembrane region" description="Helical" evidence="9">
    <location>
        <begin position="383"/>
        <end position="405"/>
    </location>
</feature>
<protein>
    <submittedName>
        <fullName evidence="13">Peptidase domain-containing ABC transporter</fullName>
    </submittedName>
</protein>
<dbReference type="Pfam" id="PF03412">
    <property type="entry name" value="Peptidase_C39"/>
    <property type="match status" value="1"/>
</dbReference>
<dbReference type="GO" id="GO:0006508">
    <property type="term" value="P:proteolysis"/>
    <property type="evidence" value="ECO:0007669"/>
    <property type="project" value="InterPro"/>
</dbReference>
<evidence type="ECO:0000259" key="12">
    <source>
        <dbReference type="PROSITE" id="PS50990"/>
    </source>
</evidence>
<dbReference type="Gene3D" id="3.90.70.10">
    <property type="entry name" value="Cysteine proteinases"/>
    <property type="match status" value="1"/>
</dbReference>
<gene>
    <name evidence="13" type="ORF">D1610_07485</name>
</gene>
<keyword evidence="6" id="KW-0067">ATP-binding</keyword>